<reference evidence="1 2" key="1">
    <citation type="submission" date="2021-01" db="EMBL/GenBank/DDBJ databases">
        <title>Draft genomes of Rhodovulum sulfidophilum.</title>
        <authorList>
            <person name="Guzman M.S."/>
        </authorList>
    </citation>
    <scope>NUCLEOTIDE SEQUENCE [LARGE SCALE GENOMIC DNA]</scope>
    <source>
        <strain evidence="1 2">AB35</strain>
    </source>
</reference>
<evidence type="ECO:0000313" key="2">
    <source>
        <dbReference type="Proteomes" id="UP000604473"/>
    </source>
</evidence>
<name>A0ABS1RWB7_RHOSU</name>
<dbReference type="Pfam" id="PF02620">
    <property type="entry name" value="YceD"/>
    <property type="match status" value="1"/>
</dbReference>
<dbReference type="Proteomes" id="UP000604473">
    <property type="component" value="Unassembled WGS sequence"/>
</dbReference>
<proteinExistence type="predicted"/>
<comment type="caution">
    <text evidence="1">The sequence shown here is derived from an EMBL/GenBank/DDBJ whole genome shotgun (WGS) entry which is preliminary data.</text>
</comment>
<dbReference type="EMBL" id="JAESJJ010000026">
    <property type="protein sequence ID" value="MBL3610379.1"/>
    <property type="molecule type" value="Genomic_DNA"/>
</dbReference>
<sequence>MTTPRSLRLAGRRGREPVDFVLTPAPEERAALAGRLGITSLKKLRFAGALRPEGQADWRLEASLGATVVQPCVVTLAPVSTRIDTDVLRLYRADMPARPEAEEIEMPEDENEEPLPDRLDLALVMEEALALALPLYPRAEGADLGEAVFAAPGVAPMQDAELKPFAALARLRPSRDDAEGGGTPE</sequence>
<dbReference type="InterPro" id="IPR003772">
    <property type="entry name" value="YceD"/>
</dbReference>
<evidence type="ECO:0000313" key="1">
    <source>
        <dbReference type="EMBL" id="MBL3610379.1"/>
    </source>
</evidence>
<protein>
    <submittedName>
        <fullName evidence="1">DUF177 domain-containing protein</fullName>
    </submittedName>
</protein>
<keyword evidence="2" id="KW-1185">Reference proteome</keyword>
<dbReference type="RefSeq" id="WP_202250027.1">
    <property type="nucleotide sequence ID" value="NZ_JAESJJ010000026.1"/>
</dbReference>
<accession>A0ABS1RWB7</accession>
<organism evidence="1 2">
    <name type="scientific">Rhodovulum sulfidophilum</name>
    <name type="common">Rhodobacter sulfidophilus</name>
    <dbReference type="NCBI Taxonomy" id="35806"/>
    <lineage>
        <taxon>Bacteria</taxon>
        <taxon>Pseudomonadati</taxon>
        <taxon>Pseudomonadota</taxon>
        <taxon>Alphaproteobacteria</taxon>
        <taxon>Rhodobacterales</taxon>
        <taxon>Paracoccaceae</taxon>
        <taxon>Rhodovulum</taxon>
    </lineage>
</organism>
<gene>
    <name evidence="1" type="ORF">JMM60_16575</name>
</gene>